<proteinExistence type="predicted"/>
<feature type="transmembrane region" description="Helical" evidence="1">
    <location>
        <begin position="194"/>
        <end position="218"/>
    </location>
</feature>
<feature type="transmembrane region" description="Helical" evidence="1">
    <location>
        <begin position="83"/>
        <end position="101"/>
    </location>
</feature>
<dbReference type="EMBL" id="JAVRIE010000011">
    <property type="protein sequence ID" value="MDT0584344.1"/>
    <property type="molecule type" value="Genomic_DNA"/>
</dbReference>
<evidence type="ECO:0000256" key="1">
    <source>
        <dbReference type="SAM" id="Phobius"/>
    </source>
</evidence>
<comment type="caution">
    <text evidence="2">The sequence shown here is derived from an EMBL/GenBank/DDBJ whole genome shotgun (WGS) entry which is preliminary data.</text>
</comment>
<dbReference type="RefSeq" id="WP_311363115.1">
    <property type="nucleotide sequence ID" value="NZ_JAVRIE010000011.1"/>
</dbReference>
<name>A0AAW8R6P4_9ALTE</name>
<sequence length="276" mass="30519">MQNTVFHYRTLRTLIGLAAFAIIILCVILYHVNASAEVETAAYPTSLSLTYHLGSRDVFVGILFIVGSFLLAYKGHTSSERKVASLAAIFAVSVALFPTSMDKLWVVENGFVIDQRVCEAPYSLEELRALAPDDDRKYCNASLVSAAPTIHMVAAVLLILSLIYFCRVFYLRAGRKLKLAGLSTKDKSTLKSRILIYKACLVAMVVSIPLFIGIAYFVPTFDTAVFWIEVVCLSAFGVSWLVAGKQLILKLPNKDDEGDEEDRLSYAVDKLTQEAK</sequence>
<dbReference type="Proteomes" id="UP001249020">
    <property type="component" value="Unassembled WGS sequence"/>
</dbReference>
<feature type="transmembrane region" description="Helical" evidence="1">
    <location>
        <begin position="12"/>
        <end position="33"/>
    </location>
</feature>
<evidence type="ECO:0000313" key="2">
    <source>
        <dbReference type="EMBL" id="MDT0584344.1"/>
    </source>
</evidence>
<protein>
    <submittedName>
        <fullName evidence="2">Uncharacterized protein</fullName>
    </submittedName>
</protein>
<feature type="transmembrane region" description="Helical" evidence="1">
    <location>
        <begin position="53"/>
        <end position="71"/>
    </location>
</feature>
<feature type="transmembrane region" description="Helical" evidence="1">
    <location>
        <begin position="224"/>
        <end position="243"/>
    </location>
</feature>
<evidence type="ECO:0000313" key="3">
    <source>
        <dbReference type="Proteomes" id="UP001249020"/>
    </source>
</evidence>
<organism evidence="2 3">
    <name type="scientific">Brumicola blandensis</name>
    <dbReference type="NCBI Taxonomy" id="3075611"/>
    <lineage>
        <taxon>Bacteria</taxon>
        <taxon>Pseudomonadati</taxon>
        <taxon>Pseudomonadota</taxon>
        <taxon>Gammaproteobacteria</taxon>
        <taxon>Alteromonadales</taxon>
        <taxon>Alteromonadaceae</taxon>
        <taxon>Brumicola</taxon>
    </lineage>
</organism>
<dbReference type="AlphaFoldDB" id="A0AAW8R6P4"/>
<feature type="transmembrane region" description="Helical" evidence="1">
    <location>
        <begin position="150"/>
        <end position="173"/>
    </location>
</feature>
<keyword evidence="1" id="KW-0472">Membrane</keyword>
<accession>A0AAW8R6P4</accession>
<keyword evidence="1" id="KW-0812">Transmembrane</keyword>
<keyword evidence="3" id="KW-1185">Reference proteome</keyword>
<gene>
    <name evidence="2" type="ORF">RM544_17475</name>
</gene>
<reference evidence="2 3" key="1">
    <citation type="submission" date="2023-09" db="EMBL/GenBank/DDBJ databases">
        <authorList>
            <person name="Rey-Velasco X."/>
        </authorList>
    </citation>
    <scope>NUCLEOTIDE SEQUENCE [LARGE SCALE GENOMIC DNA]</scope>
    <source>
        <strain evidence="2 3">W409</strain>
    </source>
</reference>
<keyword evidence="1" id="KW-1133">Transmembrane helix</keyword>